<evidence type="ECO:0000256" key="4">
    <source>
        <dbReference type="ARBA" id="ARBA00023136"/>
    </source>
</evidence>
<evidence type="ECO:0000256" key="5">
    <source>
        <dbReference type="ARBA" id="ARBA00034313"/>
    </source>
</evidence>
<keyword evidence="4 6" id="KW-0472">Membrane</keyword>
<feature type="transmembrane region" description="Helical" evidence="6">
    <location>
        <begin position="51"/>
        <end position="76"/>
    </location>
</feature>
<keyword evidence="3 6" id="KW-1133">Transmembrane helix</keyword>
<dbReference type="Proteomes" id="UP001310594">
    <property type="component" value="Unassembled WGS sequence"/>
</dbReference>
<accession>A0AAN7VWR6</accession>
<keyword evidence="2 6" id="KW-0812">Transmembrane</keyword>
<dbReference type="AlphaFoldDB" id="A0AAN7VWR6"/>
<dbReference type="PANTHER" id="PTHR35042:SF1">
    <property type="entry name" value="DUF1772-DOMAIN-CONTAINING PROTEIN"/>
    <property type="match status" value="1"/>
</dbReference>
<dbReference type="PANTHER" id="PTHR35042">
    <property type="entry name" value="ANTHRONE OXYGENASE ENCC"/>
    <property type="match status" value="1"/>
</dbReference>
<evidence type="ECO:0000313" key="7">
    <source>
        <dbReference type="EMBL" id="KAK5691403.1"/>
    </source>
</evidence>
<organism evidence="7 8">
    <name type="scientific">Elasticomyces elasticus</name>
    <dbReference type="NCBI Taxonomy" id="574655"/>
    <lineage>
        <taxon>Eukaryota</taxon>
        <taxon>Fungi</taxon>
        <taxon>Dikarya</taxon>
        <taxon>Ascomycota</taxon>
        <taxon>Pezizomycotina</taxon>
        <taxon>Dothideomycetes</taxon>
        <taxon>Dothideomycetidae</taxon>
        <taxon>Mycosphaerellales</taxon>
        <taxon>Teratosphaeriaceae</taxon>
        <taxon>Elasticomyces</taxon>
    </lineage>
</organism>
<evidence type="ECO:0000256" key="3">
    <source>
        <dbReference type="ARBA" id="ARBA00022989"/>
    </source>
</evidence>
<dbReference type="Pfam" id="PF08592">
    <property type="entry name" value="Anthrone_oxy"/>
    <property type="match status" value="1"/>
</dbReference>
<dbReference type="EMBL" id="JAVRQU010000021">
    <property type="protein sequence ID" value="KAK5691403.1"/>
    <property type="molecule type" value="Genomic_DNA"/>
</dbReference>
<name>A0AAN7VWR6_9PEZI</name>
<evidence type="ECO:0000256" key="1">
    <source>
        <dbReference type="ARBA" id="ARBA00004141"/>
    </source>
</evidence>
<evidence type="ECO:0000256" key="6">
    <source>
        <dbReference type="SAM" id="Phobius"/>
    </source>
</evidence>
<evidence type="ECO:0000313" key="8">
    <source>
        <dbReference type="Proteomes" id="UP001310594"/>
    </source>
</evidence>
<comment type="subcellular location">
    <subcellularLocation>
        <location evidence="1">Membrane</location>
        <topology evidence="1">Multi-pass membrane protein</topology>
    </subcellularLocation>
</comment>
<comment type="caution">
    <text evidence="7">The sequence shown here is derived from an EMBL/GenBank/DDBJ whole genome shotgun (WGS) entry which is preliminary data.</text>
</comment>
<gene>
    <name evidence="7" type="ORF">LTR97_011396</name>
</gene>
<dbReference type="InterPro" id="IPR013901">
    <property type="entry name" value="Anthrone_oxy"/>
</dbReference>
<dbReference type="GO" id="GO:0016020">
    <property type="term" value="C:membrane"/>
    <property type="evidence" value="ECO:0007669"/>
    <property type="project" value="UniProtKB-SubCell"/>
</dbReference>
<evidence type="ECO:0008006" key="9">
    <source>
        <dbReference type="Google" id="ProtNLM"/>
    </source>
</evidence>
<feature type="transmembrane region" description="Helical" evidence="6">
    <location>
        <begin position="83"/>
        <end position="102"/>
    </location>
</feature>
<reference evidence="7" key="1">
    <citation type="submission" date="2023-08" db="EMBL/GenBank/DDBJ databases">
        <title>Black Yeasts Isolated from many extreme environments.</title>
        <authorList>
            <person name="Coleine C."/>
            <person name="Stajich J.E."/>
            <person name="Selbmann L."/>
        </authorList>
    </citation>
    <scope>NUCLEOTIDE SEQUENCE</scope>
    <source>
        <strain evidence="7">CCFEE 5810</strain>
    </source>
</reference>
<proteinExistence type="inferred from homology"/>
<comment type="similarity">
    <text evidence="5">Belongs to the anthrone oxygenase family.</text>
</comment>
<sequence length="159" mass="16706">MDPATLLRNAKAIAVPLPFILAGYSYAFSQNAVPGVLDHPASFATPVFAHVFNAGALIVVPGGLLSAATSAYLAYIIPAQRQIWGVAAAASIAPLVWTALIMNSGIKRLIAISGDKAKQEKATANLEHRQLLGKWITQNYVRAGFFFVAGVAAMRATAA</sequence>
<protein>
    <recommendedName>
        <fullName evidence="9">DUF1772-domain-containing protein</fullName>
    </recommendedName>
</protein>
<evidence type="ECO:0000256" key="2">
    <source>
        <dbReference type="ARBA" id="ARBA00022692"/>
    </source>
</evidence>